<keyword evidence="2" id="KW-1185">Reference proteome</keyword>
<organism evidence="1 2">
    <name type="scientific">Moritella yayanosii</name>
    <dbReference type="NCBI Taxonomy" id="69539"/>
    <lineage>
        <taxon>Bacteria</taxon>
        <taxon>Pseudomonadati</taxon>
        <taxon>Pseudomonadota</taxon>
        <taxon>Gammaproteobacteria</taxon>
        <taxon>Alteromonadales</taxon>
        <taxon>Moritellaceae</taxon>
        <taxon>Moritella</taxon>
    </lineage>
</organism>
<protein>
    <submittedName>
        <fullName evidence="1">Uncharacterized protein</fullName>
    </submittedName>
</protein>
<proteinExistence type="predicted"/>
<sequence length="38" mass="4183">MLRKLKKDLQSIVSVTHGLAKGDLSRTIDVGDDQDEIS</sequence>
<gene>
    <name evidence="1" type="ORF">MORIYA_1784</name>
</gene>
<evidence type="ECO:0000313" key="2">
    <source>
        <dbReference type="Proteomes" id="UP000250163"/>
    </source>
</evidence>
<evidence type="ECO:0000313" key="1">
    <source>
        <dbReference type="EMBL" id="SQD78262.1"/>
    </source>
</evidence>
<dbReference type="EMBL" id="LS483250">
    <property type="protein sequence ID" value="SQD78262.1"/>
    <property type="molecule type" value="Genomic_DNA"/>
</dbReference>
<accession>A0A330LP98</accession>
<dbReference type="KEGG" id="mya:MORIYA_1784"/>
<reference evidence="2" key="1">
    <citation type="submission" date="2018-05" db="EMBL/GenBank/DDBJ databases">
        <authorList>
            <person name="Cea G.-C."/>
            <person name="William W."/>
        </authorList>
    </citation>
    <scope>NUCLEOTIDE SEQUENCE [LARGE SCALE GENOMIC DNA]</scope>
    <source>
        <strain evidence="2">DB21MT 5</strain>
    </source>
</reference>
<dbReference type="AlphaFoldDB" id="A0A330LP98"/>
<name>A0A330LP98_9GAMM</name>
<dbReference type="Proteomes" id="UP000250163">
    <property type="component" value="Chromosome MORIYA"/>
</dbReference>